<evidence type="ECO:0000313" key="3">
    <source>
        <dbReference type="Proteomes" id="UP000002051"/>
    </source>
</evidence>
<reference evidence="1 3" key="1">
    <citation type="journal article" date="2011" name="Nature">
        <title>The Medicago genome provides insight into the evolution of rhizobial symbioses.</title>
        <authorList>
            <person name="Young N.D."/>
            <person name="Debelle F."/>
            <person name="Oldroyd G.E."/>
            <person name="Geurts R."/>
            <person name="Cannon S.B."/>
            <person name="Udvardi M.K."/>
            <person name="Benedito V.A."/>
            <person name="Mayer K.F."/>
            <person name="Gouzy J."/>
            <person name="Schoof H."/>
            <person name="Van de Peer Y."/>
            <person name="Proost S."/>
            <person name="Cook D.R."/>
            <person name="Meyers B.C."/>
            <person name="Spannagl M."/>
            <person name="Cheung F."/>
            <person name="De Mita S."/>
            <person name="Krishnakumar V."/>
            <person name="Gundlach H."/>
            <person name="Zhou S."/>
            <person name="Mudge J."/>
            <person name="Bharti A.K."/>
            <person name="Murray J.D."/>
            <person name="Naoumkina M.A."/>
            <person name="Rosen B."/>
            <person name="Silverstein K.A."/>
            <person name="Tang H."/>
            <person name="Rombauts S."/>
            <person name="Zhao P.X."/>
            <person name="Zhou P."/>
            <person name="Barbe V."/>
            <person name="Bardou P."/>
            <person name="Bechner M."/>
            <person name="Bellec A."/>
            <person name="Berger A."/>
            <person name="Berges H."/>
            <person name="Bidwell S."/>
            <person name="Bisseling T."/>
            <person name="Choisne N."/>
            <person name="Couloux A."/>
            <person name="Denny R."/>
            <person name="Deshpande S."/>
            <person name="Dai X."/>
            <person name="Doyle J.J."/>
            <person name="Dudez A.M."/>
            <person name="Farmer A.D."/>
            <person name="Fouteau S."/>
            <person name="Franken C."/>
            <person name="Gibelin C."/>
            <person name="Gish J."/>
            <person name="Goldstein S."/>
            <person name="Gonzalez A.J."/>
            <person name="Green P.J."/>
            <person name="Hallab A."/>
            <person name="Hartog M."/>
            <person name="Hua A."/>
            <person name="Humphray S.J."/>
            <person name="Jeong D.H."/>
            <person name="Jing Y."/>
            <person name="Jocker A."/>
            <person name="Kenton S.M."/>
            <person name="Kim D.J."/>
            <person name="Klee K."/>
            <person name="Lai H."/>
            <person name="Lang C."/>
            <person name="Lin S."/>
            <person name="Macmil S.L."/>
            <person name="Magdelenat G."/>
            <person name="Matthews L."/>
            <person name="McCorrison J."/>
            <person name="Monaghan E.L."/>
            <person name="Mun J.H."/>
            <person name="Najar F.Z."/>
            <person name="Nicholson C."/>
            <person name="Noirot C."/>
            <person name="O'Bleness M."/>
            <person name="Paule C.R."/>
            <person name="Poulain J."/>
            <person name="Prion F."/>
            <person name="Qin B."/>
            <person name="Qu C."/>
            <person name="Retzel E.F."/>
            <person name="Riddle C."/>
            <person name="Sallet E."/>
            <person name="Samain S."/>
            <person name="Samson N."/>
            <person name="Sanders I."/>
            <person name="Saurat O."/>
            <person name="Scarpelli C."/>
            <person name="Schiex T."/>
            <person name="Segurens B."/>
            <person name="Severin A.J."/>
            <person name="Sherrier D.J."/>
            <person name="Shi R."/>
            <person name="Sims S."/>
            <person name="Singer S.R."/>
            <person name="Sinharoy S."/>
            <person name="Sterck L."/>
            <person name="Viollet A."/>
            <person name="Wang B.B."/>
            <person name="Wang K."/>
            <person name="Wang M."/>
            <person name="Wang X."/>
            <person name="Warfsmann J."/>
            <person name="Weissenbach J."/>
            <person name="White D.D."/>
            <person name="White J.D."/>
            <person name="Wiley G.B."/>
            <person name="Wincker P."/>
            <person name="Xing Y."/>
            <person name="Yang L."/>
            <person name="Yao Z."/>
            <person name="Ying F."/>
            <person name="Zhai J."/>
            <person name="Zhou L."/>
            <person name="Zuber A."/>
            <person name="Denarie J."/>
            <person name="Dixon R.A."/>
            <person name="May G.D."/>
            <person name="Schwartz D.C."/>
            <person name="Rogers J."/>
            <person name="Quetier F."/>
            <person name="Town C.D."/>
            <person name="Roe B.A."/>
        </authorList>
    </citation>
    <scope>NUCLEOTIDE SEQUENCE [LARGE SCALE GENOMIC DNA]</scope>
    <source>
        <strain evidence="1">A17</strain>
        <strain evidence="2 3">cv. Jemalong A17</strain>
    </source>
</reference>
<dbReference type="EMBL" id="CM001224">
    <property type="protein sequence ID" value="KEH20881.1"/>
    <property type="molecule type" value="Genomic_DNA"/>
</dbReference>
<organism evidence="1 3">
    <name type="scientific">Medicago truncatula</name>
    <name type="common">Barrel medic</name>
    <name type="synonym">Medicago tribuloides</name>
    <dbReference type="NCBI Taxonomy" id="3880"/>
    <lineage>
        <taxon>Eukaryota</taxon>
        <taxon>Viridiplantae</taxon>
        <taxon>Streptophyta</taxon>
        <taxon>Embryophyta</taxon>
        <taxon>Tracheophyta</taxon>
        <taxon>Spermatophyta</taxon>
        <taxon>Magnoliopsida</taxon>
        <taxon>eudicotyledons</taxon>
        <taxon>Gunneridae</taxon>
        <taxon>Pentapetalae</taxon>
        <taxon>rosids</taxon>
        <taxon>fabids</taxon>
        <taxon>Fabales</taxon>
        <taxon>Fabaceae</taxon>
        <taxon>Papilionoideae</taxon>
        <taxon>50 kb inversion clade</taxon>
        <taxon>NPAAA clade</taxon>
        <taxon>Hologalegina</taxon>
        <taxon>IRL clade</taxon>
        <taxon>Trifolieae</taxon>
        <taxon>Medicago</taxon>
    </lineage>
</organism>
<dbReference type="Proteomes" id="UP000002051">
    <property type="component" value="Chromosome 8"/>
</dbReference>
<reference evidence="1 3" key="2">
    <citation type="journal article" date="2014" name="BMC Genomics">
        <title>An improved genome release (version Mt4.0) for the model legume Medicago truncatula.</title>
        <authorList>
            <person name="Tang H."/>
            <person name="Krishnakumar V."/>
            <person name="Bidwell S."/>
            <person name="Rosen B."/>
            <person name="Chan A."/>
            <person name="Zhou S."/>
            <person name="Gentzbittel L."/>
            <person name="Childs K.L."/>
            <person name="Yandell M."/>
            <person name="Gundlach H."/>
            <person name="Mayer K.F."/>
            <person name="Schwartz D.C."/>
            <person name="Town C.D."/>
        </authorList>
    </citation>
    <scope>GENOME REANNOTATION</scope>
    <source>
        <strain evidence="1">A17</strain>
        <strain evidence="2 3">cv. Jemalong A17</strain>
    </source>
</reference>
<dbReference type="AlphaFoldDB" id="A0A072TUR2"/>
<protein>
    <submittedName>
        <fullName evidence="1 2">Uncharacterized protein</fullName>
    </submittedName>
</protein>
<reference evidence="2" key="3">
    <citation type="submission" date="2015-04" db="UniProtKB">
        <authorList>
            <consortium name="EnsemblPlants"/>
        </authorList>
    </citation>
    <scope>IDENTIFICATION</scope>
    <source>
        <strain evidence="2">cv. Jemalong A17</strain>
    </source>
</reference>
<dbReference type="PaxDb" id="3880-AES86396"/>
<name>A0A072TUR2_MEDTR</name>
<dbReference type="HOGENOM" id="CLU_2982134_0_0_1"/>
<gene>
    <name evidence="1" type="ordered locus">MTR_8g092465</name>
</gene>
<proteinExistence type="predicted"/>
<evidence type="ECO:0000313" key="2">
    <source>
        <dbReference type="EnsemblPlants" id="KEH20881"/>
    </source>
</evidence>
<dbReference type="EnsemblPlants" id="KEH20881">
    <property type="protein sequence ID" value="KEH20881"/>
    <property type="gene ID" value="MTR_8g092465"/>
</dbReference>
<keyword evidence="3" id="KW-1185">Reference proteome</keyword>
<evidence type="ECO:0000313" key="1">
    <source>
        <dbReference type="EMBL" id="KEH20881.1"/>
    </source>
</evidence>
<sequence length="58" mass="6863">MASSHDVLETPLDMDSLDNRLPLEPPLESFEGMNWCDILKPFNNRYRSELRIRYCFVS</sequence>
<accession>A0A072TUR2</accession>